<dbReference type="AlphaFoldDB" id="G2DYF1"/>
<feature type="compositionally biased region" description="Polar residues" evidence="5">
    <location>
        <begin position="64"/>
        <end position="74"/>
    </location>
</feature>
<dbReference type="Pfam" id="PF19838">
    <property type="entry name" value="LptD_2"/>
    <property type="match status" value="1"/>
</dbReference>
<dbReference type="InterPro" id="IPR007543">
    <property type="entry name" value="LptD_C"/>
</dbReference>
<dbReference type="Pfam" id="PF04453">
    <property type="entry name" value="LptD"/>
    <property type="match status" value="1"/>
</dbReference>
<dbReference type="GO" id="GO:0015920">
    <property type="term" value="P:lipopolysaccharide transport"/>
    <property type="evidence" value="ECO:0007669"/>
    <property type="project" value="InterPro"/>
</dbReference>
<dbReference type="EMBL" id="AFWT01000006">
    <property type="protein sequence ID" value="EGV32578.1"/>
    <property type="molecule type" value="Genomic_DNA"/>
</dbReference>
<evidence type="ECO:0000313" key="9">
    <source>
        <dbReference type="EMBL" id="EGV32578.1"/>
    </source>
</evidence>
<dbReference type="GO" id="GO:1990351">
    <property type="term" value="C:transporter complex"/>
    <property type="evidence" value="ECO:0007669"/>
    <property type="project" value="TreeGrafter"/>
</dbReference>
<dbReference type="PATRIC" id="fig|765913.3.peg.1089"/>
<evidence type="ECO:0000256" key="1">
    <source>
        <dbReference type="ARBA" id="ARBA00022729"/>
    </source>
</evidence>
<dbReference type="HAMAP" id="MF_01411">
    <property type="entry name" value="LPS_assembly_LptD"/>
    <property type="match status" value="1"/>
</dbReference>
<dbReference type="Gene3D" id="2.60.450.10">
    <property type="entry name" value="Lipopolysaccharide (LPS) transport protein A like domain"/>
    <property type="match status" value="1"/>
</dbReference>
<comment type="subcellular location">
    <subcellularLocation>
        <location evidence="4">Cell outer membrane</location>
    </subcellularLocation>
</comment>
<evidence type="ECO:0000256" key="3">
    <source>
        <dbReference type="ARBA" id="ARBA00023237"/>
    </source>
</evidence>
<dbReference type="Pfam" id="PF03968">
    <property type="entry name" value="LptD_N"/>
    <property type="match status" value="1"/>
</dbReference>
<dbReference type="PANTHER" id="PTHR30189">
    <property type="entry name" value="LPS-ASSEMBLY PROTEIN"/>
    <property type="match status" value="1"/>
</dbReference>
<dbReference type="Proteomes" id="UP000004200">
    <property type="component" value="Unassembled WGS sequence"/>
</dbReference>
<evidence type="ECO:0000259" key="6">
    <source>
        <dbReference type="Pfam" id="PF03968"/>
    </source>
</evidence>
<keyword evidence="10" id="KW-1185">Reference proteome</keyword>
<comment type="caution">
    <text evidence="4">Lacks conserved residue(s) required for the propagation of feature annotation.</text>
</comment>
<evidence type="ECO:0000256" key="5">
    <source>
        <dbReference type="SAM" id="MobiDB-lite"/>
    </source>
</evidence>
<protein>
    <recommendedName>
        <fullName evidence="4">LPS-assembly protein LptD</fullName>
    </recommendedName>
</protein>
<dbReference type="InterPro" id="IPR050218">
    <property type="entry name" value="LptD"/>
</dbReference>
<feature type="domain" description="Organic solvent tolerance-like N-terminal" evidence="6">
    <location>
        <begin position="214"/>
        <end position="307"/>
    </location>
</feature>
<dbReference type="InterPro" id="IPR005653">
    <property type="entry name" value="OstA-like_N"/>
</dbReference>
<evidence type="ECO:0000259" key="8">
    <source>
        <dbReference type="Pfam" id="PF19838"/>
    </source>
</evidence>
<feature type="region of interest" description="Disordered" evidence="5">
    <location>
        <begin position="56"/>
        <end position="172"/>
    </location>
</feature>
<comment type="subunit">
    <text evidence="4">Component of the lipopolysaccharide transport and assembly complex. Interacts with LptE and LptA.</text>
</comment>
<organism evidence="9 10">
    <name type="scientific">Thiorhodococcus drewsii AZ1</name>
    <dbReference type="NCBI Taxonomy" id="765913"/>
    <lineage>
        <taxon>Bacteria</taxon>
        <taxon>Pseudomonadati</taxon>
        <taxon>Pseudomonadota</taxon>
        <taxon>Gammaproteobacteria</taxon>
        <taxon>Chromatiales</taxon>
        <taxon>Chromatiaceae</taxon>
        <taxon>Thiorhodococcus</taxon>
    </lineage>
</organism>
<feature type="compositionally biased region" description="Polar residues" evidence="5">
    <location>
        <begin position="156"/>
        <end position="171"/>
    </location>
</feature>
<feature type="region of interest" description="Disordered" evidence="5">
    <location>
        <begin position="1"/>
        <end position="22"/>
    </location>
</feature>
<reference evidence="9 10" key="1">
    <citation type="submission" date="2011-06" db="EMBL/GenBank/DDBJ databases">
        <title>The draft genome of Thiorhodococcus drewsii AZ1.</title>
        <authorList>
            <consortium name="US DOE Joint Genome Institute (JGI-PGF)"/>
            <person name="Lucas S."/>
            <person name="Han J."/>
            <person name="Lapidus A."/>
            <person name="Cheng J.-F."/>
            <person name="Goodwin L."/>
            <person name="Pitluck S."/>
            <person name="Peters L."/>
            <person name="Land M.L."/>
            <person name="Hauser L."/>
            <person name="Vogl K."/>
            <person name="Liu Z."/>
            <person name="Imhoff J."/>
            <person name="Thiel V."/>
            <person name="Frigaard N.-U."/>
            <person name="Bryant D.A."/>
            <person name="Woyke T.J."/>
        </authorList>
    </citation>
    <scope>NUCLEOTIDE SEQUENCE [LARGE SCALE GENOMIC DNA]</scope>
    <source>
        <strain evidence="9 10">AZ1</strain>
    </source>
</reference>
<comment type="similarity">
    <text evidence="4">Belongs to the LptD family.</text>
</comment>
<dbReference type="GO" id="GO:0043165">
    <property type="term" value="P:Gram-negative-bacterium-type cell outer membrane assembly"/>
    <property type="evidence" value="ECO:0007669"/>
    <property type="project" value="UniProtKB-UniRule"/>
</dbReference>
<dbReference type="PANTHER" id="PTHR30189:SF1">
    <property type="entry name" value="LPS-ASSEMBLY PROTEIN LPTD"/>
    <property type="match status" value="1"/>
</dbReference>
<dbReference type="InterPro" id="IPR045659">
    <property type="entry name" value="LptD_2"/>
</dbReference>
<comment type="function">
    <text evidence="4">Together with LptE, is involved in the assembly of lipopolysaccharide (LPS) at the surface of the outer membrane.</text>
</comment>
<gene>
    <name evidence="4" type="primary">lptD</name>
    <name evidence="9" type="ORF">ThidrDRAFT_1063</name>
</gene>
<evidence type="ECO:0000256" key="2">
    <source>
        <dbReference type="ARBA" id="ARBA00023136"/>
    </source>
</evidence>
<evidence type="ECO:0000256" key="4">
    <source>
        <dbReference type="HAMAP-Rule" id="MF_01411"/>
    </source>
</evidence>
<keyword evidence="2 4" id="KW-0472">Membrane</keyword>
<feature type="compositionally biased region" description="Polar residues" evidence="5">
    <location>
        <begin position="1"/>
        <end position="10"/>
    </location>
</feature>
<feature type="domain" description="LptD C-terminal" evidence="7">
    <location>
        <begin position="455"/>
        <end position="821"/>
    </location>
</feature>
<comment type="caution">
    <text evidence="9">The sequence shown here is derived from an EMBL/GenBank/DDBJ whole genome shotgun (WGS) entry which is preliminary data.</text>
</comment>
<keyword evidence="3 4" id="KW-0998">Cell outer membrane</keyword>
<sequence length="903" mass="101285">MVTGSTQPVHSLSDESARRMPTTADLKRSACLGALFQIILFAPPVWPDNLTAPAGREDCPHLENGQTTDCSAGPSTAKPDEPSPTPDLNAEPQPDVQDPAAQQRRNEIFAPTQLDATRPTLPPLRTDKPTHIPTGLDGLPPQRRAADADQALPPRKQQTPASKSSSATQSMGFDDQQAEKRLHDGLSWEFCGPRPGMTRLGPLAPSNDPIPIDITADRVDYDQDKDLIHLEGGIEYQQGDRRLEADRSNYDHRTGEVDASGHVFLDYPGVRLTGDSTRYNLETKKGTIENTHYRMSGNANLRGRADQAWMLSDQVTRYHNILYTTCPPGQSDWSLLASDLELDQAQGMGTARHARIRIANIPVLYTPYLRFPIDSRRRSGLLIPTIGSSEETGTDLSIPYYWNIAPNLDATITPRFMSLRGLMLGAQVRHLASFQELEVDGEVLPRDDKMPDEGSRGALRVTQQGRFGGRWSTSIDYASVSDDAYMEDFGNRLDVTSIRNLTQRADLHYAGNGWSLLTRIQDFQTVDSSIAPADRPYSQLPHIEFKVAPESWHGLEYGLDTQYDYFEHSAAVHGSRLVATPSLRLPIRRGFGYLIPRARVFYKRYDLVEQDAGLPQRPSDLIPSLDLDGKLVFERETDWFGHSAMQTLEPRLYYVLTPYEDQSDLPLFDTTALDFSFASLFRSNRFTGYDRIGDENRLTVGLTSRTIANTSGQELLRASLGQIYYFDKRKVQLTSNEAENDVSSSVAGEFSAHLHKDWSALASLQWNPNQTEQPWEKQVFQIRYAPDDARLLNLAYRYNQGDNETEEYEDADLSFQMPLGSKVRVVGRWLYSMRNDETVEAFAGIEFGRCCWRLRILGQHLKRSADSSGSTSVMLQLELAGLGSFGNQIDKLLERGIYGYHSD</sequence>
<dbReference type="eggNOG" id="COG1452">
    <property type="taxonomic scope" value="Bacteria"/>
</dbReference>
<feature type="compositionally biased region" description="Low complexity" evidence="5">
    <location>
        <begin position="92"/>
        <end position="103"/>
    </location>
</feature>
<proteinExistence type="inferred from homology"/>
<dbReference type="GO" id="GO:0009279">
    <property type="term" value="C:cell outer membrane"/>
    <property type="evidence" value="ECO:0007669"/>
    <property type="project" value="UniProtKB-SubCell"/>
</dbReference>
<evidence type="ECO:0000259" key="7">
    <source>
        <dbReference type="Pfam" id="PF04453"/>
    </source>
</evidence>
<name>G2DYF1_9GAMM</name>
<dbReference type="InterPro" id="IPR020889">
    <property type="entry name" value="LipoPS_assembly_LptD"/>
</dbReference>
<evidence type="ECO:0000313" key="10">
    <source>
        <dbReference type="Proteomes" id="UP000004200"/>
    </source>
</evidence>
<accession>G2DYF1</accession>
<feature type="domain" description="LPS-assembly protein LptD central" evidence="8">
    <location>
        <begin position="353"/>
        <end position="428"/>
    </location>
</feature>
<keyword evidence="1 4" id="KW-0732">Signal</keyword>
<dbReference type="STRING" id="765913.ThidrDRAFT_1063"/>